<keyword evidence="2" id="KW-1185">Reference proteome</keyword>
<accession>A0A8H7AIK9</accession>
<evidence type="ECO:0000313" key="1">
    <source>
        <dbReference type="EMBL" id="KAF7507667.1"/>
    </source>
</evidence>
<dbReference type="Proteomes" id="UP000606974">
    <property type="component" value="Unassembled WGS sequence"/>
</dbReference>
<dbReference type="AlphaFoldDB" id="A0A8H7AIK9"/>
<organism evidence="1 2">
    <name type="scientific">Endocarpon pusillum</name>
    <dbReference type="NCBI Taxonomy" id="364733"/>
    <lineage>
        <taxon>Eukaryota</taxon>
        <taxon>Fungi</taxon>
        <taxon>Dikarya</taxon>
        <taxon>Ascomycota</taxon>
        <taxon>Pezizomycotina</taxon>
        <taxon>Eurotiomycetes</taxon>
        <taxon>Chaetothyriomycetidae</taxon>
        <taxon>Verrucariales</taxon>
        <taxon>Verrucariaceae</taxon>
        <taxon>Endocarpon</taxon>
    </lineage>
</organism>
<sequence>MAALHVAFYYSKDMAELQQVKSIIRPAAWWVIGLDTRRENELKNVFASDMNSNVT</sequence>
<dbReference type="EMBL" id="JAACFV010000065">
    <property type="protein sequence ID" value="KAF7507667.1"/>
    <property type="molecule type" value="Genomic_DNA"/>
</dbReference>
<name>A0A8H7AIK9_9EURO</name>
<dbReference type="OrthoDB" id="5358398at2759"/>
<proteinExistence type="predicted"/>
<gene>
    <name evidence="1" type="ORF">GJ744_010220</name>
</gene>
<protein>
    <submittedName>
        <fullName evidence="1">Uncharacterized protein</fullName>
    </submittedName>
</protein>
<reference evidence="1" key="1">
    <citation type="submission" date="2020-02" db="EMBL/GenBank/DDBJ databases">
        <authorList>
            <person name="Palmer J.M."/>
        </authorList>
    </citation>
    <scope>NUCLEOTIDE SEQUENCE</scope>
    <source>
        <strain evidence="1">EPUS1.4</strain>
        <tissue evidence="1">Thallus</tissue>
    </source>
</reference>
<evidence type="ECO:0000313" key="2">
    <source>
        <dbReference type="Proteomes" id="UP000606974"/>
    </source>
</evidence>
<comment type="caution">
    <text evidence="1">The sequence shown here is derived from an EMBL/GenBank/DDBJ whole genome shotgun (WGS) entry which is preliminary data.</text>
</comment>